<dbReference type="GO" id="GO:0006508">
    <property type="term" value="P:proteolysis"/>
    <property type="evidence" value="ECO:0007669"/>
    <property type="project" value="UniProtKB-KW"/>
</dbReference>
<dbReference type="NCBIfam" id="TIGR02289">
    <property type="entry name" value="M3_not_pepF"/>
    <property type="match status" value="1"/>
</dbReference>
<evidence type="ECO:0000313" key="9">
    <source>
        <dbReference type="Proteomes" id="UP000654993"/>
    </source>
</evidence>
<keyword evidence="5 6" id="KW-0482">Metalloprotease</keyword>
<dbReference type="GO" id="GO:0006518">
    <property type="term" value="P:peptide metabolic process"/>
    <property type="evidence" value="ECO:0007669"/>
    <property type="project" value="TreeGrafter"/>
</dbReference>
<keyword evidence="2 6" id="KW-0479">Metal-binding</keyword>
<dbReference type="InterPro" id="IPR045090">
    <property type="entry name" value="Pept_M3A_M3B"/>
</dbReference>
<dbReference type="Pfam" id="PF01432">
    <property type="entry name" value="Peptidase_M3"/>
    <property type="match status" value="1"/>
</dbReference>
<keyword evidence="9" id="KW-1185">Reference proteome</keyword>
<dbReference type="RefSeq" id="WP_200965788.1">
    <property type="nucleotide sequence ID" value="NZ_BMAQ01000005.1"/>
</dbReference>
<feature type="domain" description="Peptidase M3A/M3B catalytic" evidence="7">
    <location>
        <begin position="168"/>
        <end position="546"/>
    </location>
</feature>
<sequence length="565" mass="66821">MIKFEDYKYVRPNMQEEKQTFAALLDQLKGAASLEDAVQAIDAINKQRSRLSTMGNLAHIRATIDTNDEFYQQERDFFDVTIPEIQEMITAFYRQLLASPFRSQLEERYGAQLFKIAEYEIKAFSPEVMELLQKENKLTSEYAKLKASAQIEFQGSVYTLAQMEPFEEHPDRQVRRQAVEAKFGFYAKHREAFDRIYDELVKTRHEIAVRLGYKNFIELGYIRMKRIDYDAEMVARFRRQVRETIVPLANKLYQRQAERIGLEHLKFHDERFHFNNGNAEPKGPPEWIIENGRQMYAELSPETKEFFEYMLERELMDLVAKKGKESGGYCTYIDDYESPFIFSNFNGTSYDIDVLTHEAGHAFQVYESRAIGVPEYLWPTYEAAEIHSMSMEFFTWPWMDRFFGEDADKYRFAHLVSSVLFIPYGVAVDEFQHLVYEHPEWTPEERRKAWKEIEGIYLPHRDYDGIDYLEMGGFWQRQGHIYQDPFYYIDYTLAQICAFQFWLRDRQDHESAWQDYIKLCRLGGSRSFLELVQAANLRSPFDEGTVQSVISEIDAYLDSIDDKAL</sequence>
<organism evidence="8 9">
    <name type="scientific">Insulibacter thermoxylanivorax</name>
    <dbReference type="NCBI Taxonomy" id="2749268"/>
    <lineage>
        <taxon>Bacteria</taxon>
        <taxon>Bacillati</taxon>
        <taxon>Bacillota</taxon>
        <taxon>Bacilli</taxon>
        <taxon>Bacillales</taxon>
        <taxon>Paenibacillaceae</taxon>
        <taxon>Insulibacter</taxon>
    </lineage>
</organism>
<evidence type="ECO:0000256" key="5">
    <source>
        <dbReference type="ARBA" id="ARBA00023049"/>
    </source>
</evidence>
<dbReference type="InterPro" id="IPR011976">
    <property type="entry name" value="Pept_M3B_oligopep-rel"/>
</dbReference>
<evidence type="ECO:0000256" key="6">
    <source>
        <dbReference type="RuleBase" id="RU003435"/>
    </source>
</evidence>
<dbReference type="AlphaFoldDB" id="A0A916QB63"/>
<dbReference type="Gene3D" id="1.10.1370.30">
    <property type="match status" value="1"/>
</dbReference>
<evidence type="ECO:0000256" key="4">
    <source>
        <dbReference type="ARBA" id="ARBA00022833"/>
    </source>
</evidence>
<evidence type="ECO:0000256" key="3">
    <source>
        <dbReference type="ARBA" id="ARBA00022801"/>
    </source>
</evidence>
<name>A0A916QB63_9BACL</name>
<keyword evidence="3 6" id="KW-0378">Hydrolase</keyword>
<reference evidence="8" key="2">
    <citation type="journal article" date="2021" name="Data Brief">
        <title>Draft genome sequence data of the facultative, thermophilic, xylanolytic bacterium Paenibacillus sp. strain DA-C8.</title>
        <authorList>
            <person name="Chhe C."/>
            <person name="Uke A."/>
            <person name="Baramee S."/>
            <person name="Ungkulpasvich U."/>
            <person name="Tachaapaikoon C."/>
            <person name="Pason P."/>
            <person name="Waeonukul R."/>
            <person name="Ratanakhanokchai K."/>
            <person name="Kosugi A."/>
        </authorList>
    </citation>
    <scope>NUCLEOTIDE SEQUENCE</scope>
    <source>
        <strain evidence="8">DA-C8</strain>
    </source>
</reference>
<evidence type="ECO:0000256" key="1">
    <source>
        <dbReference type="ARBA" id="ARBA00022670"/>
    </source>
</evidence>
<evidence type="ECO:0000256" key="2">
    <source>
        <dbReference type="ARBA" id="ARBA00022723"/>
    </source>
</evidence>
<gene>
    <name evidence="8" type="ORF">PRECH8_08130</name>
</gene>
<dbReference type="EMBL" id="BMAQ01000005">
    <property type="protein sequence ID" value="GFR37517.1"/>
    <property type="molecule type" value="Genomic_DNA"/>
</dbReference>
<comment type="similarity">
    <text evidence="6">Belongs to the peptidase M3 family.</text>
</comment>
<keyword evidence="1 6" id="KW-0645">Protease</keyword>
<reference evidence="8" key="1">
    <citation type="submission" date="2020-08" db="EMBL/GenBank/DDBJ databases">
        <authorList>
            <person name="Uke A."/>
            <person name="Chhe C."/>
            <person name="Baramee S."/>
            <person name="Kosugi A."/>
        </authorList>
    </citation>
    <scope>NUCLEOTIDE SEQUENCE</scope>
    <source>
        <strain evidence="8">DA-C8</strain>
    </source>
</reference>
<dbReference type="GO" id="GO:0046872">
    <property type="term" value="F:metal ion binding"/>
    <property type="evidence" value="ECO:0007669"/>
    <property type="project" value="UniProtKB-UniRule"/>
</dbReference>
<dbReference type="GO" id="GO:0004222">
    <property type="term" value="F:metalloendopeptidase activity"/>
    <property type="evidence" value="ECO:0007669"/>
    <property type="project" value="InterPro"/>
</dbReference>
<dbReference type="PANTHER" id="PTHR11804:SF28">
    <property type="entry name" value="OLIGOENDOPEPTIDASE F"/>
    <property type="match status" value="1"/>
</dbReference>
<accession>A0A916QB63</accession>
<proteinExistence type="inferred from homology"/>
<evidence type="ECO:0000259" key="7">
    <source>
        <dbReference type="Pfam" id="PF01432"/>
    </source>
</evidence>
<comment type="caution">
    <text evidence="8">The sequence shown here is derived from an EMBL/GenBank/DDBJ whole genome shotgun (WGS) entry which is preliminary data.</text>
</comment>
<dbReference type="SUPFAM" id="SSF55486">
    <property type="entry name" value="Metalloproteases ('zincins'), catalytic domain"/>
    <property type="match status" value="1"/>
</dbReference>
<keyword evidence="4 6" id="KW-0862">Zinc</keyword>
<comment type="cofactor">
    <cofactor evidence="6">
        <name>Zn(2+)</name>
        <dbReference type="ChEBI" id="CHEBI:29105"/>
    </cofactor>
    <text evidence="6">Binds 1 zinc ion.</text>
</comment>
<dbReference type="Proteomes" id="UP000654993">
    <property type="component" value="Unassembled WGS sequence"/>
</dbReference>
<dbReference type="PANTHER" id="PTHR11804">
    <property type="entry name" value="PROTEASE M3 THIMET OLIGOPEPTIDASE-RELATED"/>
    <property type="match status" value="1"/>
</dbReference>
<dbReference type="InterPro" id="IPR001567">
    <property type="entry name" value="Pept_M3A_M3B_dom"/>
</dbReference>
<protein>
    <submittedName>
        <fullName evidence="8">Oligoendopeptidase F</fullName>
    </submittedName>
</protein>
<evidence type="ECO:0000313" key="8">
    <source>
        <dbReference type="EMBL" id="GFR37517.1"/>
    </source>
</evidence>
<dbReference type="CDD" id="cd09606">
    <property type="entry name" value="M3B_PepF"/>
    <property type="match status" value="1"/>
</dbReference>